<dbReference type="GO" id="GO:0008757">
    <property type="term" value="F:S-adenosylmethionine-dependent methyltransferase activity"/>
    <property type="evidence" value="ECO:0007669"/>
    <property type="project" value="TreeGrafter"/>
</dbReference>
<organism evidence="4 5">
    <name type="scientific">Ancrocorticia populi</name>
    <dbReference type="NCBI Taxonomy" id="2175228"/>
    <lineage>
        <taxon>Bacteria</taxon>
        <taxon>Bacillati</taxon>
        <taxon>Actinomycetota</taxon>
        <taxon>Actinomycetes</taxon>
        <taxon>Actinomycetales</taxon>
        <taxon>Actinomycetaceae</taxon>
        <taxon>Ancrocorticia</taxon>
    </lineage>
</organism>
<keyword evidence="2 4" id="KW-0808">Transferase</keyword>
<evidence type="ECO:0000256" key="1">
    <source>
        <dbReference type="ARBA" id="ARBA00022603"/>
    </source>
</evidence>
<dbReference type="Pfam" id="PF01596">
    <property type="entry name" value="Methyltransf_3"/>
    <property type="match status" value="1"/>
</dbReference>
<evidence type="ECO:0000256" key="3">
    <source>
        <dbReference type="ARBA" id="ARBA00022691"/>
    </source>
</evidence>
<evidence type="ECO:0000313" key="5">
    <source>
        <dbReference type="Proteomes" id="UP000245283"/>
    </source>
</evidence>
<dbReference type="AlphaFoldDB" id="A0A2V1KFN1"/>
<keyword evidence="5" id="KW-1185">Reference proteome</keyword>
<accession>A0A2V1KFN1</accession>
<dbReference type="EMBL" id="QETB01000001">
    <property type="protein sequence ID" value="PWF27604.1"/>
    <property type="molecule type" value="Genomic_DNA"/>
</dbReference>
<dbReference type="InterPro" id="IPR029063">
    <property type="entry name" value="SAM-dependent_MTases_sf"/>
</dbReference>
<name>A0A2V1KFN1_9ACTO</name>
<proteinExistence type="predicted"/>
<reference evidence="5" key="1">
    <citation type="submission" date="2018-05" db="EMBL/GenBank/DDBJ databases">
        <authorList>
            <person name="Li Y."/>
        </authorList>
    </citation>
    <scope>NUCLEOTIDE SEQUENCE [LARGE SCALE GENOMIC DNA]</scope>
    <source>
        <strain evidence="5">sk1b4</strain>
    </source>
</reference>
<dbReference type="Proteomes" id="UP000245283">
    <property type="component" value="Unassembled WGS sequence"/>
</dbReference>
<sequence>MAGEQTQSWAYAEDMCEEDSVTAHARDEAREYDIASISAATGSFLSLIGAATKARSVVEVGTGTGVSGLYLLRASSDLMLTTIDVESEAQHSAKAYFTKAGVRPGRARIINGKSADILPRLADNSYDIVFLDGDPLEMSGDVNEALRMLRPGGVLIIAHALMHGRVADPARREDEVVAIRDLGRELMESADLRTSLIPVGDGLLLASLR</sequence>
<dbReference type="InterPro" id="IPR002935">
    <property type="entry name" value="SAM_O-MeTrfase"/>
</dbReference>
<dbReference type="OrthoDB" id="4774874at2"/>
<keyword evidence="1 4" id="KW-0489">Methyltransferase</keyword>
<dbReference type="Gene3D" id="3.40.50.150">
    <property type="entry name" value="Vaccinia Virus protein VP39"/>
    <property type="match status" value="1"/>
</dbReference>
<dbReference type="RefSeq" id="WP_109093099.1">
    <property type="nucleotide sequence ID" value="NZ_JBQDFL010000004.1"/>
</dbReference>
<dbReference type="GO" id="GO:0032259">
    <property type="term" value="P:methylation"/>
    <property type="evidence" value="ECO:0007669"/>
    <property type="project" value="UniProtKB-KW"/>
</dbReference>
<gene>
    <name evidence="4" type="ORF">DD236_04295</name>
</gene>
<dbReference type="PANTHER" id="PTHR10509:SF85">
    <property type="entry name" value="O-METHYLTRANSFERASE RV1220C-RELATED"/>
    <property type="match status" value="1"/>
</dbReference>
<dbReference type="InterPro" id="IPR050362">
    <property type="entry name" value="Cation-dep_OMT"/>
</dbReference>
<comment type="caution">
    <text evidence="4">The sequence shown here is derived from an EMBL/GenBank/DDBJ whole genome shotgun (WGS) entry which is preliminary data.</text>
</comment>
<dbReference type="PROSITE" id="PS51682">
    <property type="entry name" value="SAM_OMT_I"/>
    <property type="match status" value="1"/>
</dbReference>
<dbReference type="SUPFAM" id="SSF53335">
    <property type="entry name" value="S-adenosyl-L-methionine-dependent methyltransferases"/>
    <property type="match status" value="1"/>
</dbReference>
<dbReference type="PANTHER" id="PTHR10509">
    <property type="entry name" value="O-METHYLTRANSFERASE-RELATED"/>
    <property type="match status" value="1"/>
</dbReference>
<protein>
    <submittedName>
        <fullName evidence="4">Methyltransferase</fullName>
    </submittedName>
</protein>
<keyword evidence="3" id="KW-0949">S-adenosyl-L-methionine</keyword>
<evidence type="ECO:0000313" key="4">
    <source>
        <dbReference type="EMBL" id="PWF27604.1"/>
    </source>
</evidence>
<dbReference type="GO" id="GO:0008171">
    <property type="term" value="F:O-methyltransferase activity"/>
    <property type="evidence" value="ECO:0007669"/>
    <property type="project" value="InterPro"/>
</dbReference>
<evidence type="ECO:0000256" key="2">
    <source>
        <dbReference type="ARBA" id="ARBA00022679"/>
    </source>
</evidence>
<dbReference type="CDD" id="cd02440">
    <property type="entry name" value="AdoMet_MTases"/>
    <property type="match status" value="1"/>
</dbReference>